<dbReference type="Proteomes" id="UP000054988">
    <property type="component" value="Unassembled WGS sequence"/>
</dbReference>
<name>A0A0W0F493_MONRR</name>
<reference evidence="3 4" key="1">
    <citation type="submission" date="2015-12" db="EMBL/GenBank/DDBJ databases">
        <title>Draft genome sequence of Moniliophthora roreri, the causal agent of frosty pod rot of cacao.</title>
        <authorList>
            <person name="Aime M.C."/>
            <person name="Diaz-Valderrama J.R."/>
            <person name="Kijpornyongpan T."/>
            <person name="Phillips-Mora W."/>
        </authorList>
    </citation>
    <scope>NUCLEOTIDE SEQUENCE [LARGE SCALE GENOMIC DNA]</scope>
    <source>
        <strain evidence="3 4">MCA 2952</strain>
    </source>
</reference>
<dbReference type="AlphaFoldDB" id="A0A0W0F493"/>
<protein>
    <submittedName>
        <fullName evidence="3">Uncharacterized protein</fullName>
    </submittedName>
</protein>
<dbReference type="EMBL" id="LATX01002350">
    <property type="protein sequence ID" value="KTB31129.1"/>
    <property type="molecule type" value="Genomic_DNA"/>
</dbReference>
<proteinExistence type="predicted"/>
<sequence>MSSTQSPKRTENDLPPKRKGKGIKPVKPPLHSTRLNRLIYVLVFLSTLLSAYYSYRLVQWKTEVGGWWNLALGRKPAQMMHDTTRTAENRRPHANTEESVEDRINALALALGMPPQDLARAIAGAVKEYVPPASLTSIRERETAGPAVDVLLGKKAAPKGSENSQSDADVAQEAKEGATGVVEGVMDSFVGMDEP</sequence>
<keyword evidence="2" id="KW-1133">Transmembrane helix</keyword>
<keyword evidence="2" id="KW-0472">Membrane</keyword>
<keyword evidence="2" id="KW-0812">Transmembrane</keyword>
<organism evidence="3 4">
    <name type="scientific">Moniliophthora roreri</name>
    <name type="common">Frosty pod rot fungus</name>
    <name type="synonym">Monilia roreri</name>
    <dbReference type="NCBI Taxonomy" id="221103"/>
    <lineage>
        <taxon>Eukaryota</taxon>
        <taxon>Fungi</taxon>
        <taxon>Dikarya</taxon>
        <taxon>Basidiomycota</taxon>
        <taxon>Agaricomycotina</taxon>
        <taxon>Agaricomycetes</taxon>
        <taxon>Agaricomycetidae</taxon>
        <taxon>Agaricales</taxon>
        <taxon>Marasmiineae</taxon>
        <taxon>Marasmiaceae</taxon>
        <taxon>Moniliophthora</taxon>
    </lineage>
</organism>
<gene>
    <name evidence="3" type="ORF">WG66_16292</name>
</gene>
<accession>A0A0W0F493</accession>
<feature type="region of interest" description="Disordered" evidence="1">
    <location>
        <begin position="154"/>
        <end position="195"/>
    </location>
</feature>
<evidence type="ECO:0000256" key="2">
    <source>
        <dbReference type="SAM" id="Phobius"/>
    </source>
</evidence>
<evidence type="ECO:0000256" key="1">
    <source>
        <dbReference type="SAM" id="MobiDB-lite"/>
    </source>
</evidence>
<dbReference type="eggNOG" id="ENOG502SGPF">
    <property type="taxonomic scope" value="Eukaryota"/>
</dbReference>
<evidence type="ECO:0000313" key="3">
    <source>
        <dbReference type="EMBL" id="KTB31129.1"/>
    </source>
</evidence>
<evidence type="ECO:0000313" key="4">
    <source>
        <dbReference type="Proteomes" id="UP000054988"/>
    </source>
</evidence>
<feature type="transmembrane region" description="Helical" evidence="2">
    <location>
        <begin position="38"/>
        <end position="55"/>
    </location>
</feature>
<comment type="caution">
    <text evidence="3">The sequence shown here is derived from an EMBL/GenBank/DDBJ whole genome shotgun (WGS) entry which is preliminary data.</text>
</comment>
<feature type="region of interest" description="Disordered" evidence="1">
    <location>
        <begin position="1"/>
        <end position="28"/>
    </location>
</feature>